<dbReference type="KEGG" id="tpe:Tpen_0730"/>
<dbReference type="EMBL" id="CP000505">
    <property type="protein sequence ID" value="ABL78132.1"/>
    <property type="molecule type" value="Genomic_DNA"/>
</dbReference>
<dbReference type="HOGENOM" id="CLU_1607245_0_0_2"/>
<organism evidence="2 3">
    <name type="scientific">Thermofilum pendens (strain DSM 2475 / Hrk 5)</name>
    <dbReference type="NCBI Taxonomy" id="368408"/>
    <lineage>
        <taxon>Archaea</taxon>
        <taxon>Thermoproteota</taxon>
        <taxon>Thermoprotei</taxon>
        <taxon>Thermofilales</taxon>
        <taxon>Thermofilaceae</taxon>
        <taxon>Thermofilum</taxon>
    </lineage>
</organism>
<accession>A1RY52</accession>
<evidence type="ECO:0000313" key="2">
    <source>
        <dbReference type="EMBL" id="ABL78132.1"/>
    </source>
</evidence>
<dbReference type="OrthoDB" id="386641at2157"/>
<reference evidence="3" key="1">
    <citation type="journal article" date="2008" name="J. Bacteriol.">
        <title>Genome sequence of Thermofilum pendens reveals an exceptional loss of biosynthetic pathways without genome reduction.</title>
        <authorList>
            <person name="Anderson I."/>
            <person name="Rodriguez J."/>
            <person name="Susanti D."/>
            <person name="Porat I."/>
            <person name="Reich C."/>
            <person name="Ulrich L.E."/>
            <person name="Elkins J.G."/>
            <person name="Mavromatis K."/>
            <person name="Lykidis A."/>
            <person name="Kim E."/>
            <person name="Thompson L.S."/>
            <person name="Nolan M."/>
            <person name="Land M."/>
            <person name="Copeland A."/>
            <person name="Lapidus A."/>
            <person name="Lucas S."/>
            <person name="Detter C."/>
            <person name="Zhulin I.B."/>
            <person name="Olsen G.J."/>
            <person name="Whitman W."/>
            <person name="Mukhopadhyay B."/>
            <person name="Bristow J."/>
            <person name="Kyrpides N."/>
        </authorList>
    </citation>
    <scope>NUCLEOTIDE SEQUENCE [LARGE SCALE GENOMIC DNA]</scope>
    <source>
        <strain evidence="3">DSM 2475 / Hrk 5</strain>
    </source>
</reference>
<sequence>MSGLAPVIERLKGLYDKADDLWGEYVESVKAAVREWELSKLDLLSELSELKAKLESDLKALEELKLKVELGLVDKEKAEKKIGELESEVEKLRGEVESLWVALEEFTLRSLTHSKRAGLPLGLTEEDVASKQETLKKAFERGVIGETAYNAIRSTLEQLLELLHS</sequence>
<proteinExistence type="predicted"/>
<keyword evidence="3" id="KW-1185">Reference proteome</keyword>
<dbReference type="GeneID" id="4600850"/>
<dbReference type="Proteomes" id="UP000000641">
    <property type="component" value="Chromosome"/>
</dbReference>
<evidence type="ECO:0000256" key="1">
    <source>
        <dbReference type="SAM" id="Coils"/>
    </source>
</evidence>
<protein>
    <submittedName>
        <fullName evidence="2">Uncharacterized protein</fullName>
    </submittedName>
</protein>
<dbReference type="RefSeq" id="WP_011752397.1">
    <property type="nucleotide sequence ID" value="NC_008698.1"/>
</dbReference>
<name>A1RY52_THEPD</name>
<gene>
    <name evidence="2" type="ordered locus">Tpen_0730</name>
</gene>
<keyword evidence="1" id="KW-0175">Coiled coil</keyword>
<evidence type="ECO:0000313" key="3">
    <source>
        <dbReference type="Proteomes" id="UP000000641"/>
    </source>
</evidence>
<dbReference type="eggNOG" id="arCOG03733">
    <property type="taxonomic scope" value="Archaea"/>
</dbReference>
<dbReference type="AlphaFoldDB" id="A1RY52"/>
<dbReference type="EnsemblBacteria" id="ABL78132">
    <property type="protein sequence ID" value="ABL78132"/>
    <property type="gene ID" value="Tpen_0730"/>
</dbReference>
<feature type="coiled-coil region" evidence="1">
    <location>
        <begin position="33"/>
        <end position="95"/>
    </location>
</feature>